<keyword evidence="12" id="KW-1133">Transmembrane helix</keyword>
<dbReference type="Gene3D" id="3.30.300.30">
    <property type="match status" value="1"/>
</dbReference>
<sequence length="657" mass="73475">MALGMTLCSLALKNDVSFAYEVLTAIPFTATAAAVAAGGWAAASYLDAKFAIRHDLDAIRRLRKGAKEYARLVKEDKVAFFYTLEETCKKSWNNRAIWSREGGIYTFGQLYEETLRCAQWLIEQGVKPGELVAMYMVNSPQFFITWFACSAVGAAPAFINYNLEGKALMHCLDVCQTKLLVVDEDAACQNRINQSRAEIEGRGTKIAVLDGNIKQEIAMKPAERPSDDLRKGTKGSFPYCLIYTSGTTGLPKGCAFTLQRVYSMCGHNSPLCGGIPGKDQWFNSMPLYHGTGSITTSCALLQGLAVAIAPKFSVSRFWNDIHDSESTFFVYVGETARYLLNAPPHPLERAHKLRCAYGNGLRPDVWEKFQTRFNVPEIGEFFNSTEGMFSLLNYDRGPYLRGCVGHHGLILRTMLRNVYIPVKIDHETGDIWRDPKTGFAKRTPYEEGGEMLVAVPNKEAFQGYWRSQAATDKKFCTDVFKKGDIYYRSGDALRREPDGRWHFLDRLGDTFRWKSENVSTAEVALTIGQYPGIAEANVYGVLVPNHEGRAGCAAIHLDPNHTGPAVNYNDLLKFTRARLPRYAVPVFLRIVKASTHIHNHKQNKVPLRKEGVDPAAIGKEVPEGKDDLFLWVPPKADEYVPFTPQDWDKLVTGQAKL</sequence>
<keyword evidence="13" id="KW-0445">Lipid transport</keyword>
<dbReference type="FunFam" id="3.30.300.30:FF:000002">
    <property type="entry name" value="Long-chain fatty acid transport protein 1"/>
    <property type="match status" value="1"/>
</dbReference>
<dbReference type="Proteomes" id="UP000053411">
    <property type="component" value="Unassembled WGS sequence"/>
</dbReference>
<evidence type="ECO:0000256" key="14">
    <source>
        <dbReference type="ARBA" id="ARBA00023136"/>
    </source>
</evidence>
<dbReference type="GO" id="GO:0044539">
    <property type="term" value="P:long-chain fatty acid import into cell"/>
    <property type="evidence" value="ECO:0007669"/>
    <property type="project" value="TreeGrafter"/>
</dbReference>
<evidence type="ECO:0000256" key="15">
    <source>
        <dbReference type="ARBA" id="ARBA00023140"/>
    </source>
</evidence>
<keyword evidence="7" id="KW-0436">Ligase</keyword>
<dbReference type="RefSeq" id="XP_016627832.1">
    <property type="nucleotide sequence ID" value="XM_016781107.1"/>
</dbReference>
<dbReference type="GO" id="GO:0005324">
    <property type="term" value="F:long-chain fatty acid transmembrane transporter activity"/>
    <property type="evidence" value="ECO:0007669"/>
    <property type="project" value="TreeGrafter"/>
</dbReference>
<dbReference type="InterPro" id="IPR045851">
    <property type="entry name" value="AMP-bd_C_sf"/>
</dbReference>
<dbReference type="Pfam" id="PF00501">
    <property type="entry name" value="AMP-binding"/>
    <property type="match status" value="1"/>
</dbReference>
<dbReference type="PANTHER" id="PTHR43107:SF6">
    <property type="entry name" value="ACYL-COA SYNTHETASE FAMILY PROTEIN (CEFD1), PUTATIVE (AFU_ORTHOLOGUE AFUA_6G03630)-RELATED"/>
    <property type="match status" value="1"/>
</dbReference>
<reference evidence="21 22" key="1">
    <citation type="submission" date="2015-01" db="EMBL/GenBank/DDBJ databases">
        <title>The Genome Sequence of Fonsecaea multimorphosa CBS 102226.</title>
        <authorList>
            <consortium name="The Broad Institute Genomics Platform"/>
            <person name="Cuomo C."/>
            <person name="de Hoog S."/>
            <person name="Gorbushina A."/>
            <person name="Stielow B."/>
            <person name="Teixiera M."/>
            <person name="Abouelleil A."/>
            <person name="Chapman S.B."/>
            <person name="Priest M."/>
            <person name="Young S.K."/>
            <person name="Wortman J."/>
            <person name="Nusbaum C."/>
            <person name="Birren B."/>
        </authorList>
    </citation>
    <scope>NUCLEOTIDE SEQUENCE [LARGE SCALE GENOMIC DNA]</scope>
    <source>
        <strain evidence="21 22">CBS 102226</strain>
    </source>
</reference>
<keyword evidence="14" id="KW-0472">Membrane</keyword>
<dbReference type="STRING" id="1442371.A0A0D2JT84"/>
<evidence type="ECO:0000256" key="11">
    <source>
        <dbReference type="ARBA" id="ARBA00022840"/>
    </source>
</evidence>
<evidence type="ECO:0000256" key="6">
    <source>
        <dbReference type="ARBA" id="ARBA00022475"/>
    </source>
</evidence>
<keyword evidence="10" id="KW-0547">Nucleotide-binding</keyword>
<keyword evidence="15" id="KW-0576">Peroxisome</keyword>
<dbReference type="GO" id="GO:0005524">
    <property type="term" value="F:ATP binding"/>
    <property type="evidence" value="ECO:0007669"/>
    <property type="project" value="UniProtKB-KW"/>
</dbReference>
<dbReference type="FunFam" id="3.40.50.12780:FF:000019">
    <property type="entry name" value="Long-chain fatty acid transporter"/>
    <property type="match status" value="1"/>
</dbReference>
<dbReference type="GO" id="GO:0005778">
    <property type="term" value="C:peroxisomal membrane"/>
    <property type="evidence" value="ECO:0007669"/>
    <property type="project" value="UniProtKB-SubCell"/>
</dbReference>
<keyword evidence="11" id="KW-0067">ATP-binding</keyword>
<dbReference type="PROSITE" id="PS00455">
    <property type="entry name" value="AMP_BINDING"/>
    <property type="match status" value="1"/>
</dbReference>
<dbReference type="SUPFAM" id="SSF56801">
    <property type="entry name" value="Acetyl-CoA synthetase-like"/>
    <property type="match status" value="1"/>
</dbReference>
<evidence type="ECO:0000256" key="16">
    <source>
        <dbReference type="ARBA" id="ARBA00051585"/>
    </source>
</evidence>
<accession>A0A0D2JT84</accession>
<keyword evidence="8" id="KW-0551">Lipid droplet</keyword>
<dbReference type="GO" id="GO:0005811">
    <property type="term" value="C:lipid droplet"/>
    <property type="evidence" value="ECO:0007669"/>
    <property type="project" value="UniProtKB-SubCell"/>
</dbReference>
<comment type="function">
    <text evidence="17">Acyl-CoA synthetase required for both the import of long chain fatty acids (LCFAs) (C14-C18) and the activation very long chain fatty acids (VLCFAs) (C20-C26) by esterification of the fatty acids into metabolically active CoA-thioesters for subsequent degradation or incorporation into phospholipids. The transport and fatty acyl-CoA synthetase activities are genetically separable and are thus independent activities. Esterifies VLCFAs in the peroxisome matrix. The VLCFAs are actively transported into peroxisomes by a PXA1-PXA2 heterodimeric transporter in the peroxisomal membrane.</text>
</comment>
<keyword evidence="5" id="KW-0813">Transport</keyword>
<name>A0A0D2JT84_9EURO</name>
<evidence type="ECO:0000256" key="19">
    <source>
        <dbReference type="ARBA" id="ARBA00078285"/>
    </source>
</evidence>
<evidence type="ECO:0000313" key="21">
    <source>
        <dbReference type="EMBL" id="KIX93709.1"/>
    </source>
</evidence>
<feature type="domain" description="AMP-dependent synthetase/ligase" evidence="20">
    <location>
        <begin position="85"/>
        <end position="465"/>
    </location>
</feature>
<dbReference type="GO" id="GO:0009898">
    <property type="term" value="C:cytoplasmic side of plasma membrane"/>
    <property type="evidence" value="ECO:0007669"/>
    <property type="project" value="TreeGrafter"/>
</dbReference>
<evidence type="ECO:0000313" key="22">
    <source>
        <dbReference type="Proteomes" id="UP000053411"/>
    </source>
</evidence>
<dbReference type="InterPro" id="IPR042099">
    <property type="entry name" value="ANL_N_sf"/>
</dbReference>
<dbReference type="EMBL" id="KN848092">
    <property type="protein sequence ID" value="KIX93709.1"/>
    <property type="molecule type" value="Genomic_DNA"/>
</dbReference>
<keyword evidence="6" id="KW-1003">Cell membrane</keyword>
<keyword evidence="22" id="KW-1185">Reference proteome</keyword>
<evidence type="ECO:0000256" key="12">
    <source>
        <dbReference type="ARBA" id="ARBA00022989"/>
    </source>
</evidence>
<comment type="catalytic activity">
    <reaction evidence="16">
        <text>a very long-chain fatty acid + ATP + CoA = a very long-chain fatty acyl-CoA + AMP + diphosphate</text>
        <dbReference type="Rhea" id="RHEA:54536"/>
        <dbReference type="ChEBI" id="CHEBI:30616"/>
        <dbReference type="ChEBI" id="CHEBI:33019"/>
        <dbReference type="ChEBI" id="CHEBI:57287"/>
        <dbReference type="ChEBI" id="CHEBI:58950"/>
        <dbReference type="ChEBI" id="CHEBI:138261"/>
        <dbReference type="ChEBI" id="CHEBI:456215"/>
    </reaction>
</comment>
<keyword evidence="9" id="KW-0812">Transmembrane</keyword>
<evidence type="ECO:0000256" key="4">
    <source>
        <dbReference type="ARBA" id="ARBA00006432"/>
    </source>
</evidence>
<evidence type="ECO:0000256" key="8">
    <source>
        <dbReference type="ARBA" id="ARBA00022677"/>
    </source>
</evidence>
<evidence type="ECO:0000256" key="17">
    <source>
        <dbReference type="ARBA" id="ARBA00060276"/>
    </source>
</evidence>
<dbReference type="InterPro" id="IPR000873">
    <property type="entry name" value="AMP-dep_synth/lig_dom"/>
</dbReference>
<gene>
    <name evidence="21" type="ORF">Z520_10615</name>
</gene>
<dbReference type="InterPro" id="IPR020845">
    <property type="entry name" value="AMP-binding_CS"/>
</dbReference>
<dbReference type="GeneID" id="27716361"/>
<proteinExistence type="inferred from homology"/>
<dbReference type="VEuPathDB" id="FungiDB:Z520_10615"/>
<dbReference type="OrthoDB" id="196650at2759"/>
<protein>
    <recommendedName>
        <fullName evidence="18">Very long-chain fatty acid transport protein</fullName>
    </recommendedName>
    <alternativeName>
        <fullName evidence="19">Very-long-chain acyl-CoA synthetase</fullName>
    </alternativeName>
</protein>
<evidence type="ECO:0000256" key="9">
    <source>
        <dbReference type="ARBA" id="ARBA00022692"/>
    </source>
</evidence>
<evidence type="ECO:0000256" key="10">
    <source>
        <dbReference type="ARBA" id="ARBA00022741"/>
    </source>
</evidence>
<comment type="similarity">
    <text evidence="4">Belongs to the ATP-dependent AMP-binding enzyme family.</text>
</comment>
<dbReference type="GO" id="GO:0004467">
    <property type="term" value="F:long-chain fatty acid-CoA ligase activity"/>
    <property type="evidence" value="ECO:0007669"/>
    <property type="project" value="TreeGrafter"/>
</dbReference>
<dbReference type="AlphaFoldDB" id="A0A0D2JT84"/>
<evidence type="ECO:0000256" key="5">
    <source>
        <dbReference type="ARBA" id="ARBA00022448"/>
    </source>
</evidence>
<evidence type="ECO:0000256" key="3">
    <source>
        <dbReference type="ARBA" id="ARBA00004651"/>
    </source>
</evidence>
<organism evidence="21 22">
    <name type="scientific">Fonsecaea multimorphosa CBS 102226</name>
    <dbReference type="NCBI Taxonomy" id="1442371"/>
    <lineage>
        <taxon>Eukaryota</taxon>
        <taxon>Fungi</taxon>
        <taxon>Dikarya</taxon>
        <taxon>Ascomycota</taxon>
        <taxon>Pezizomycotina</taxon>
        <taxon>Eurotiomycetes</taxon>
        <taxon>Chaetothyriomycetidae</taxon>
        <taxon>Chaetothyriales</taxon>
        <taxon>Herpotrichiellaceae</taxon>
        <taxon>Fonsecaea</taxon>
    </lineage>
</organism>
<comment type="subcellular location">
    <subcellularLocation>
        <location evidence="3">Cell membrane</location>
        <topology evidence="3">Multi-pass membrane protein</topology>
    </subcellularLocation>
    <subcellularLocation>
        <location evidence="1">Lipid droplet</location>
    </subcellularLocation>
    <subcellularLocation>
        <location evidence="2">Peroxisome membrane</location>
        <topology evidence="2">Multi-pass membrane protein</topology>
    </subcellularLocation>
</comment>
<evidence type="ECO:0000256" key="2">
    <source>
        <dbReference type="ARBA" id="ARBA00004585"/>
    </source>
</evidence>
<dbReference type="PANTHER" id="PTHR43107">
    <property type="entry name" value="LONG-CHAIN FATTY ACID TRANSPORT PROTEIN"/>
    <property type="match status" value="1"/>
</dbReference>
<evidence type="ECO:0000256" key="13">
    <source>
        <dbReference type="ARBA" id="ARBA00023055"/>
    </source>
</evidence>
<evidence type="ECO:0000259" key="20">
    <source>
        <dbReference type="Pfam" id="PF00501"/>
    </source>
</evidence>
<dbReference type="Gene3D" id="3.40.50.12780">
    <property type="entry name" value="N-terminal domain of ligase-like"/>
    <property type="match status" value="1"/>
</dbReference>
<evidence type="ECO:0000256" key="18">
    <source>
        <dbReference type="ARBA" id="ARBA00068795"/>
    </source>
</evidence>
<evidence type="ECO:0000256" key="7">
    <source>
        <dbReference type="ARBA" id="ARBA00022598"/>
    </source>
</evidence>
<evidence type="ECO:0000256" key="1">
    <source>
        <dbReference type="ARBA" id="ARBA00004502"/>
    </source>
</evidence>